<dbReference type="OrthoDB" id="6199084at2"/>
<dbReference type="EMBL" id="VIKT02000011">
    <property type="protein sequence ID" value="NHF63147.1"/>
    <property type="molecule type" value="Genomic_DNA"/>
</dbReference>
<evidence type="ECO:0000313" key="1">
    <source>
        <dbReference type="EMBL" id="NHF63147.1"/>
    </source>
</evidence>
<dbReference type="InterPro" id="IPR023393">
    <property type="entry name" value="START-like_dom_sf"/>
</dbReference>
<organism evidence="1 2">
    <name type="scientific">Microcella pacifica</name>
    <dbReference type="NCBI Taxonomy" id="2591847"/>
    <lineage>
        <taxon>Bacteria</taxon>
        <taxon>Bacillati</taxon>
        <taxon>Actinomycetota</taxon>
        <taxon>Actinomycetes</taxon>
        <taxon>Micrococcales</taxon>
        <taxon>Microbacteriaceae</taxon>
        <taxon>Microcella</taxon>
    </lineage>
</organism>
<name>A0A9E5JPC8_9MICO</name>
<dbReference type="Pfam" id="PF10604">
    <property type="entry name" value="Polyketide_cyc2"/>
    <property type="match status" value="1"/>
</dbReference>
<dbReference type="InterPro" id="IPR019587">
    <property type="entry name" value="Polyketide_cyclase/dehydratase"/>
</dbReference>
<comment type="caution">
    <text evidence="1">The sequence shown here is derived from an EMBL/GenBank/DDBJ whole genome shotgun (WGS) entry which is preliminary data.</text>
</comment>
<gene>
    <name evidence="1" type="ORF">FK219_007825</name>
</gene>
<dbReference type="Gene3D" id="3.30.530.20">
    <property type="match status" value="1"/>
</dbReference>
<dbReference type="AlphaFoldDB" id="A0A9E5JPC8"/>
<sequence length="204" mass="23162">MPPRHRSIRVEIVIAADLDTVWRLTQDPESHARWDARFSRIVPTEQGEGGLWRFQYERGMLVHTIRGTGISLGSRLGADGARTSALRFTTTDRLSPLRDGRGYWRYEPVAGGVRFLTGYDYEPGWGALLDRVLIRPLVAWMTAYSFARLRRWAERGEEPERWPLWLAVLPWPRDRPHASDCTWSIGRPAAMADAPADLAALAAP</sequence>
<evidence type="ECO:0000313" key="2">
    <source>
        <dbReference type="Proteomes" id="UP000818266"/>
    </source>
</evidence>
<dbReference type="CDD" id="cd07812">
    <property type="entry name" value="SRPBCC"/>
    <property type="match status" value="1"/>
</dbReference>
<dbReference type="SUPFAM" id="SSF55961">
    <property type="entry name" value="Bet v1-like"/>
    <property type="match status" value="1"/>
</dbReference>
<dbReference type="RefSeq" id="WP_152582506.1">
    <property type="nucleotide sequence ID" value="NZ_VIKT02000011.1"/>
</dbReference>
<accession>A0A9E5JPC8</accession>
<protein>
    <submittedName>
        <fullName evidence="1">SRPBCC family protein</fullName>
    </submittedName>
</protein>
<reference evidence="1 2" key="1">
    <citation type="submission" date="2020-03" db="EMBL/GenBank/DDBJ databases">
        <title>Chryseoglobus sp. isolated from a deep-sea seamount.</title>
        <authorList>
            <person name="Zhang D.-C."/>
        </authorList>
    </citation>
    <scope>NUCLEOTIDE SEQUENCE [LARGE SCALE GENOMIC DNA]</scope>
    <source>
        <strain evidence="1 2">KN1116</strain>
    </source>
</reference>
<proteinExistence type="predicted"/>
<dbReference type="Proteomes" id="UP000818266">
    <property type="component" value="Unassembled WGS sequence"/>
</dbReference>
<keyword evidence="2" id="KW-1185">Reference proteome</keyword>